<dbReference type="AlphaFoldDB" id="A0A167ENJ6"/>
<dbReference type="Pfam" id="PF05368">
    <property type="entry name" value="NmrA"/>
    <property type="match status" value="1"/>
</dbReference>
<dbReference type="Gene3D" id="3.40.50.720">
    <property type="entry name" value="NAD(P)-binding Rossmann-like Domain"/>
    <property type="match status" value="1"/>
</dbReference>
<dbReference type="PANTHER" id="PTHR47706:SF7">
    <property type="entry name" value="CIPA-LIKE, PUTATIVE (AFU_ORTHOLOGUE AFUA_1G01630)-RELATED"/>
    <property type="match status" value="1"/>
</dbReference>
<dbReference type="Proteomes" id="UP000243498">
    <property type="component" value="Unassembled WGS sequence"/>
</dbReference>
<dbReference type="PANTHER" id="PTHR47706">
    <property type="entry name" value="NMRA-LIKE FAMILY PROTEIN"/>
    <property type="match status" value="1"/>
</dbReference>
<dbReference type="InterPro" id="IPR036291">
    <property type="entry name" value="NAD(P)-bd_dom_sf"/>
</dbReference>
<name>A0A167ENJ6_METRR</name>
<evidence type="ECO:0000259" key="3">
    <source>
        <dbReference type="Pfam" id="PF05368"/>
    </source>
</evidence>
<dbReference type="STRING" id="1081105.A0A167ENJ6"/>
<keyword evidence="1" id="KW-0521">NADP</keyword>
<dbReference type="OMA" id="EYQDIHD"/>
<reference evidence="4 5" key="1">
    <citation type="journal article" date="2016" name="Genome Biol. Evol.">
        <title>Divergent and convergent evolution of fungal pathogenicity.</title>
        <authorList>
            <person name="Shang Y."/>
            <person name="Xiao G."/>
            <person name="Zheng P."/>
            <person name="Cen K."/>
            <person name="Zhan S."/>
            <person name="Wang C."/>
        </authorList>
    </citation>
    <scope>NUCLEOTIDE SEQUENCE [LARGE SCALE GENOMIC DNA]</scope>
    <source>
        <strain evidence="4 5">RCEF 4871</strain>
    </source>
</reference>
<dbReference type="InterPro" id="IPR051609">
    <property type="entry name" value="NmrA/Isoflavone_reductase-like"/>
</dbReference>
<evidence type="ECO:0000313" key="5">
    <source>
        <dbReference type="Proteomes" id="UP000243498"/>
    </source>
</evidence>
<keyword evidence="2" id="KW-0560">Oxidoreductase</keyword>
<evidence type="ECO:0000256" key="1">
    <source>
        <dbReference type="ARBA" id="ARBA00022857"/>
    </source>
</evidence>
<protein>
    <submittedName>
        <fullName evidence="4">NmrA-like protein</fullName>
    </submittedName>
</protein>
<evidence type="ECO:0000256" key="2">
    <source>
        <dbReference type="ARBA" id="ARBA00023002"/>
    </source>
</evidence>
<dbReference type="OrthoDB" id="419598at2759"/>
<organism evidence="4 5">
    <name type="scientific">Metarhizium rileyi (strain RCEF 4871)</name>
    <name type="common">Nomuraea rileyi</name>
    <dbReference type="NCBI Taxonomy" id="1649241"/>
    <lineage>
        <taxon>Eukaryota</taxon>
        <taxon>Fungi</taxon>
        <taxon>Dikarya</taxon>
        <taxon>Ascomycota</taxon>
        <taxon>Pezizomycotina</taxon>
        <taxon>Sordariomycetes</taxon>
        <taxon>Hypocreomycetidae</taxon>
        <taxon>Hypocreales</taxon>
        <taxon>Clavicipitaceae</taxon>
        <taxon>Metarhizium</taxon>
    </lineage>
</organism>
<dbReference type="EMBL" id="AZHC01000010">
    <property type="protein sequence ID" value="OAA44201.1"/>
    <property type="molecule type" value="Genomic_DNA"/>
</dbReference>
<evidence type="ECO:0000313" key="4">
    <source>
        <dbReference type="EMBL" id="OAA44201.1"/>
    </source>
</evidence>
<keyword evidence="5" id="KW-1185">Reference proteome</keyword>
<gene>
    <name evidence="4" type="ORF">NOR_03929</name>
</gene>
<dbReference type="SUPFAM" id="SSF51735">
    <property type="entry name" value="NAD(P)-binding Rossmann-fold domains"/>
    <property type="match status" value="1"/>
</dbReference>
<comment type="caution">
    <text evidence="4">The sequence shown here is derived from an EMBL/GenBank/DDBJ whole genome shotgun (WGS) entry which is preliminary data.</text>
</comment>
<dbReference type="InterPro" id="IPR008030">
    <property type="entry name" value="NmrA-like"/>
</dbReference>
<accession>A0A167ENJ6</accession>
<dbReference type="GO" id="GO:0016491">
    <property type="term" value="F:oxidoreductase activity"/>
    <property type="evidence" value="ECO:0007669"/>
    <property type="project" value="UniProtKB-KW"/>
</dbReference>
<sequence length="310" mass="33879">MAPKGQGRKIAIIGASGQIGKPTVEALLSHGGHTITALQRPEATRTFAMEVIVEKGNLEDETFLTDALKGQDAVVLMPPLSHLLKLQEPAVRVAAKVGVPYVFPAEFGPDPFAGKLVEENELLVAKKKIRDLVEELGVSSWVSIAVGPWLDDCLKAGLWGIDYKARKATLWHGADARANTASIAHAGEALAAVLSLPEAHLAKYKNKAVYAPSFFLTQREILEAVQRVTETTDADWDIETRDVKEVETEYEEKIKQGDGVAPYTKFIVTHFLKGYGGDFQNKIDEAEVEKLGQLGLQKETLEQVIKKGLQ</sequence>
<proteinExistence type="predicted"/>
<feature type="domain" description="NmrA-like" evidence="3">
    <location>
        <begin position="8"/>
        <end position="255"/>
    </location>
</feature>